<reference evidence="3" key="1">
    <citation type="submission" date="2022-03" db="EMBL/GenBank/DDBJ databases">
        <title>Genome Identification and Characterization of new species Bdellovibrio reynosense LBG001 sp. nov. from a Mexico soil sample.</title>
        <authorList>
            <person name="Camilli A."/>
            <person name="Ajao Y."/>
            <person name="Guo X."/>
        </authorList>
    </citation>
    <scope>NUCLEOTIDE SEQUENCE</scope>
    <source>
        <strain evidence="3">LBG001</strain>
    </source>
</reference>
<evidence type="ECO:0000313" key="4">
    <source>
        <dbReference type="Proteomes" id="UP000830116"/>
    </source>
</evidence>
<gene>
    <name evidence="3" type="ORF">MNR06_02685</name>
</gene>
<keyword evidence="2" id="KW-0732">Signal</keyword>
<feature type="chain" id="PRO_5046171633" evidence="2">
    <location>
        <begin position="22"/>
        <end position="71"/>
    </location>
</feature>
<dbReference type="Proteomes" id="UP000830116">
    <property type="component" value="Chromosome"/>
</dbReference>
<keyword evidence="4" id="KW-1185">Reference proteome</keyword>
<accession>A0ABY4CBP3</accession>
<protein>
    <submittedName>
        <fullName evidence="3">Acylneuraminate cytidylyltransferase</fullName>
    </submittedName>
</protein>
<dbReference type="GO" id="GO:0016779">
    <property type="term" value="F:nucleotidyltransferase activity"/>
    <property type="evidence" value="ECO:0007669"/>
    <property type="project" value="UniProtKB-KW"/>
</dbReference>
<feature type="compositionally biased region" description="Low complexity" evidence="1">
    <location>
        <begin position="25"/>
        <end position="71"/>
    </location>
</feature>
<keyword evidence="3" id="KW-0808">Transferase</keyword>
<dbReference type="EMBL" id="CP093442">
    <property type="protein sequence ID" value="UOF01859.1"/>
    <property type="molecule type" value="Genomic_DNA"/>
</dbReference>
<proteinExistence type="predicted"/>
<evidence type="ECO:0000256" key="1">
    <source>
        <dbReference type="SAM" id="MobiDB-lite"/>
    </source>
</evidence>
<sequence>MKAIVIASLLALSFTTGFTCSKNQPAEQAPATTETAPAATEAAPAEGTPATTETAPAATTEAAPAAPAETK</sequence>
<name>A0ABY4CBP3_9BACT</name>
<feature type="region of interest" description="Disordered" evidence="1">
    <location>
        <begin position="20"/>
        <end position="71"/>
    </location>
</feature>
<keyword evidence="3" id="KW-0548">Nucleotidyltransferase</keyword>
<dbReference type="RefSeq" id="WP_243538479.1">
    <property type="nucleotide sequence ID" value="NZ_CP093442.1"/>
</dbReference>
<feature type="signal peptide" evidence="2">
    <location>
        <begin position="1"/>
        <end position="21"/>
    </location>
</feature>
<evidence type="ECO:0000313" key="3">
    <source>
        <dbReference type="EMBL" id="UOF01859.1"/>
    </source>
</evidence>
<evidence type="ECO:0000256" key="2">
    <source>
        <dbReference type="SAM" id="SignalP"/>
    </source>
</evidence>
<organism evidence="3 4">
    <name type="scientific">Bdellovibrio reynosensis</name>
    <dbReference type="NCBI Taxonomy" id="2835041"/>
    <lineage>
        <taxon>Bacteria</taxon>
        <taxon>Pseudomonadati</taxon>
        <taxon>Bdellovibrionota</taxon>
        <taxon>Bdellovibrionia</taxon>
        <taxon>Bdellovibrionales</taxon>
        <taxon>Pseudobdellovibrionaceae</taxon>
        <taxon>Bdellovibrio</taxon>
    </lineage>
</organism>